<dbReference type="GO" id="GO:0008270">
    <property type="term" value="F:zinc ion binding"/>
    <property type="evidence" value="ECO:0007669"/>
    <property type="project" value="UniProtKB-KW"/>
</dbReference>
<evidence type="ECO:0000256" key="3">
    <source>
        <dbReference type="ARBA" id="ARBA00022723"/>
    </source>
</evidence>
<keyword evidence="7" id="KW-0805">Transcription regulation</keyword>
<evidence type="ECO:0000256" key="4">
    <source>
        <dbReference type="ARBA" id="ARBA00022737"/>
    </source>
</evidence>
<dbReference type="PROSITE" id="PS50157">
    <property type="entry name" value="ZINC_FINGER_C2H2_2"/>
    <property type="match status" value="4"/>
</dbReference>
<keyword evidence="12" id="KW-0812">Transmembrane</keyword>
<evidence type="ECO:0000256" key="5">
    <source>
        <dbReference type="ARBA" id="ARBA00022771"/>
    </source>
</evidence>
<name>A0A3B3SP52_9TELE</name>
<dbReference type="GO" id="GO:0000981">
    <property type="term" value="F:DNA-binding transcription factor activity, RNA polymerase II-specific"/>
    <property type="evidence" value="ECO:0007669"/>
    <property type="project" value="TreeGrafter"/>
</dbReference>
<evidence type="ECO:0000256" key="1">
    <source>
        <dbReference type="ARBA" id="ARBA00004123"/>
    </source>
</evidence>
<evidence type="ECO:0000256" key="11">
    <source>
        <dbReference type="PROSITE-ProRule" id="PRU00042"/>
    </source>
</evidence>
<dbReference type="AlphaFoldDB" id="A0A3B3SP52"/>
<feature type="domain" description="C2H2-type" evidence="13">
    <location>
        <begin position="160"/>
        <end position="187"/>
    </location>
</feature>
<keyword evidence="10" id="KW-0539">Nucleus</keyword>
<protein>
    <submittedName>
        <fullName evidence="14">Zinc finger and SCAN domain-containing protein 2-like</fullName>
    </submittedName>
</protein>
<dbReference type="GO" id="GO:0005667">
    <property type="term" value="C:transcription regulator complex"/>
    <property type="evidence" value="ECO:0007669"/>
    <property type="project" value="TreeGrafter"/>
</dbReference>
<evidence type="ECO:0000256" key="6">
    <source>
        <dbReference type="ARBA" id="ARBA00022833"/>
    </source>
</evidence>
<evidence type="ECO:0000313" key="14">
    <source>
        <dbReference type="Ensembl" id="ENSPKIP00000032529.1"/>
    </source>
</evidence>
<organism evidence="14 15">
    <name type="scientific">Paramormyrops kingsleyae</name>
    <dbReference type="NCBI Taxonomy" id="1676925"/>
    <lineage>
        <taxon>Eukaryota</taxon>
        <taxon>Metazoa</taxon>
        <taxon>Chordata</taxon>
        <taxon>Craniata</taxon>
        <taxon>Vertebrata</taxon>
        <taxon>Euteleostomi</taxon>
        <taxon>Actinopterygii</taxon>
        <taxon>Neopterygii</taxon>
        <taxon>Teleostei</taxon>
        <taxon>Osteoglossocephala</taxon>
        <taxon>Osteoglossomorpha</taxon>
        <taxon>Osteoglossiformes</taxon>
        <taxon>Mormyridae</taxon>
        <taxon>Paramormyrops</taxon>
    </lineage>
</organism>
<dbReference type="InterPro" id="IPR036236">
    <property type="entry name" value="Znf_C2H2_sf"/>
</dbReference>
<reference evidence="14" key="2">
    <citation type="submission" date="2025-09" db="UniProtKB">
        <authorList>
            <consortium name="Ensembl"/>
        </authorList>
    </citation>
    <scope>IDENTIFICATION</scope>
</reference>
<dbReference type="GO" id="GO:0000978">
    <property type="term" value="F:RNA polymerase II cis-regulatory region sequence-specific DNA binding"/>
    <property type="evidence" value="ECO:0007669"/>
    <property type="project" value="TreeGrafter"/>
</dbReference>
<proteinExistence type="inferred from homology"/>
<evidence type="ECO:0000259" key="13">
    <source>
        <dbReference type="PROSITE" id="PS50157"/>
    </source>
</evidence>
<dbReference type="PANTHER" id="PTHR14003">
    <property type="entry name" value="TRANSCRIPTIONAL REPRESSOR PROTEIN YY"/>
    <property type="match status" value="1"/>
</dbReference>
<dbReference type="InterPro" id="IPR013087">
    <property type="entry name" value="Znf_C2H2_type"/>
</dbReference>
<evidence type="ECO:0000313" key="15">
    <source>
        <dbReference type="Proteomes" id="UP000261540"/>
    </source>
</evidence>
<dbReference type="SUPFAM" id="SSF57667">
    <property type="entry name" value="beta-beta-alpha zinc fingers"/>
    <property type="match status" value="3"/>
</dbReference>
<keyword evidence="9" id="KW-0804">Transcription</keyword>
<sequence length="282" mass="31118">MPEVQVEDLPLSGTPSTSSRYVWDRSPLRITLPGFAVVTQLSIKNSLFSTAGVLSCPRCTAQFPAQSELVDHMQSCDQGGALGRPRGRNGGQLECEMCGHRCVTPEGLDLHRLSHSGQTPLRCPFPACRRRFLTSAGLEEHVLTHCESPSDPNSSKPRPFHCEHCGKDFTTASSLSVHLRIHTGERPYQVRALCEELAFEALLLPHSCSALYSFSFVSLMAAVSLTALICFLPPSRLHLSLCSQCGKRFRQIPHLRDHERLHSGAQMLIYGKGERQGWGAVE</sequence>
<feature type="domain" description="C2H2-type" evidence="13">
    <location>
        <begin position="240"/>
        <end position="267"/>
    </location>
</feature>
<reference evidence="14" key="1">
    <citation type="submission" date="2025-08" db="UniProtKB">
        <authorList>
            <consortium name="Ensembl"/>
        </authorList>
    </citation>
    <scope>IDENTIFICATION</scope>
</reference>
<feature type="transmembrane region" description="Helical" evidence="12">
    <location>
        <begin position="210"/>
        <end position="232"/>
    </location>
</feature>
<dbReference type="PROSITE" id="PS00028">
    <property type="entry name" value="ZINC_FINGER_C2H2_1"/>
    <property type="match status" value="3"/>
</dbReference>
<keyword evidence="8" id="KW-0238">DNA-binding</keyword>
<keyword evidence="5 11" id="KW-0863">Zinc-finger</keyword>
<dbReference type="FunFam" id="3.30.160.60:FF:000093">
    <property type="entry name" value="zinc finger protein 668 isoform X1"/>
    <property type="match status" value="1"/>
</dbReference>
<keyword evidence="15" id="KW-1185">Reference proteome</keyword>
<feature type="domain" description="C2H2-type" evidence="13">
    <location>
        <begin position="121"/>
        <end position="150"/>
    </location>
</feature>
<dbReference type="FunFam" id="3.30.160.60:FF:000145">
    <property type="entry name" value="Zinc finger protein 574"/>
    <property type="match status" value="1"/>
</dbReference>
<dbReference type="GeneTree" id="ENSGT00940000166708"/>
<dbReference type="GO" id="GO:0031519">
    <property type="term" value="C:PcG protein complex"/>
    <property type="evidence" value="ECO:0007669"/>
    <property type="project" value="TreeGrafter"/>
</dbReference>
<dbReference type="Ensembl" id="ENSPKIT00000013398.1">
    <property type="protein sequence ID" value="ENSPKIP00000032529.1"/>
    <property type="gene ID" value="ENSPKIG00000012582.1"/>
</dbReference>
<keyword evidence="4" id="KW-0677">Repeat</keyword>
<evidence type="ECO:0000256" key="12">
    <source>
        <dbReference type="SAM" id="Phobius"/>
    </source>
</evidence>
<comment type="similarity">
    <text evidence="2">Belongs to the krueppel C2H2-type zinc-finger protein family.</text>
</comment>
<evidence type="ECO:0000256" key="10">
    <source>
        <dbReference type="ARBA" id="ARBA00023242"/>
    </source>
</evidence>
<evidence type="ECO:0000256" key="7">
    <source>
        <dbReference type="ARBA" id="ARBA00023015"/>
    </source>
</evidence>
<evidence type="ECO:0000256" key="8">
    <source>
        <dbReference type="ARBA" id="ARBA00023125"/>
    </source>
</evidence>
<dbReference type="Pfam" id="PF00096">
    <property type="entry name" value="zf-C2H2"/>
    <property type="match status" value="2"/>
</dbReference>
<dbReference type="GO" id="GO:0000785">
    <property type="term" value="C:chromatin"/>
    <property type="evidence" value="ECO:0007669"/>
    <property type="project" value="TreeGrafter"/>
</dbReference>
<evidence type="ECO:0000256" key="9">
    <source>
        <dbReference type="ARBA" id="ARBA00023163"/>
    </source>
</evidence>
<dbReference type="Proteomes" id="UP000261540">
    <property type="component" value="Unplaced"/>
</dbReference>
<feature type="domain" description="C2H2-type" evidence="13">
    <location>
        <begin position="93"/>
        <end position="120"/>
    </location>
</feature>
<keyword evidence="3" id="KW-0479">Metal-binding</keyword>
<accession>A0A3B3SP52</accession>
<keyword evidence="12" id="KW-0472">Membrane</keyword>
<dbReference type="Gene3D" id="3.30.160.60">
    <property type="entry name" value="Classic Zinc Finger"/>
    <property type="match status" value="4"/>
</dbReference>
<keyword evidence="6" id="KW-0862">Zinc</keyword>
<keyword evidence="12" id="KW-1133">Transmembrane helix</keyword>
<dbReference type="SMART" id="SM00355">
    <property type="entry name" value="ZnF_C2H2"/>
    <property type="match status" value="5"/>
</dbReference>
<dbReference type="PANTHER" id="PTHR14003:SF23">
    <property type="entry name" value="ZINC FINGER PROTEIN 143"/>
    <property type="match status" value="1"/>
</dbReference>
<comment type="subcellular location">
    <subcellularLocation>
        <location evidence="1">Nucleus</location>
    </subcellularLocation>
</comment>
<evidence type="ECO:0000256" key="2">
    <source>
        <dbReference type="ARBA" id="ARBA00006991"/>
    </source>
</evidence>